<dbReference type="InterPro" id="IPR046792">
    <property type="entry name" value="Peptidase_C54_cat"/>
</dbReference>
<dbReference type="GO" id="GO:0015031">
    <property type="term" value="P:protein transport"/>
    <property type="evidence" value="ECO:0007669"/>
    <property type="project" value="UniProtKB-KW"/>
</dbReference>
<organism evidence="16 17">
    <name type="scientific">Papaver nudicaule</name>
    <name type="common">Iceland poppy</name>
    <dbReference type="NCBI Taxonomy" id="74823"/>
    <lineage>
        <taxon>Eukaryota</taxon>
        <taxon>Viridiplantae</taxon>
        <taxon>Streptophyta</taxon>
        <taxon>Embryophyta</taxon>
        <taxon>Tracheophyta</taxon>
        <taxon>Spermatophyta</taxon>
        <taxon>Magnoliopsida</taxon>
        <taxon>Ranunculales</taxon>
        <taxon>Papaveraceae</taxon>
        <taxon>Papaveroideae</taxon>
        <taxon>Papaver</taxon>
    </lineage>
</organism>
<evidence type="ECO:0000256" key="3">
    <source>
        <dbReference type="ARBA" id="ARBA00022448"/>
    </source>
</evidence>
<comment type="subcellular location">
    <subcellularLocation>
        <location evidence="1 13">Cytoplasm</location>
    </subcellularLocation>
</comment>
<dbReference type="AlphaFoldDB" id="A0AA41RVM8"/>
<dbReference type="EC" id="3.4.22.-" evidence="13"/>
<evidence type="ECO:0000256" key="8">
    <source>
        <dbReference type="ARBA" id="ARBA00022927"/>
    </source>
</evidence>
<dbReference type="Proteomes" id="UP001177140">
    <property type="component" value="Unassembled WGS sequence"/>
</dbReference>
<evidence type="ECO:0000256" key="9">
    <source>
        <dbReference type="ARBA" id="ARBA00023006"/>
    </source>
</evidence>
<name>A0AA41RVM8_PAPNU</name>
<keyword evidence="4 13" id="KW-0963">Cytoplasm</keyword>
<feature type="domain" description="Peptidase C54 catalytic" evidence="15">
    <location>
        <begin position="281"/>
        <end position="365"/>
    </location>
</feature>
<evidence type="ECO:0000313" key="16">
    <source>
        <dbReference type="EMBL" id="MCL7024416.1"/>
    </source>
</evidence>
<reference evidence="16" key="1">
    <citation type="submission" date="2022-03" db="EMBL/GenBank/DDBJ databases">
        <title>A functionally conserved STORR gene fusion in Papaver species that diverged 16.8 million years ago.</title>
        <authorList>
            <person name="Catania T."/>
        </authorList>
    </citation>
    <scope>NUCLEOTIDE SEQUENCE</scope>
    <source>
        <strain evidence="16">S-191538</strain>
    </source>
</reference>
<comment type="catalytic activity">
    <reaction evidence="10">
        <text>[protein]-C-terminal L-amino acid-glycyl-phosphatidylethanolamide + H2O = [protein]-C-terminal L-amino acid-glycine + a 1,2-diacyl-sn-glycero-3-phosphoethanolamine</text>
        <dbReference type="Rhea" id="RHEA:67548"/>
        <dbReference type="Rhea" id="RHEA-COMP:17323"/>
        <dbReference type="Rhea" id="RHEA-COMP:17324"/>
        <dbReference type="ChEBI" id="CHEBI:15377"/>
        <dbReference type="ChEBI" id="CHEBI:64612"/>
        <dbReference type="ChEBI" id="CHEBI:172940"/>
        <dbReference type="ChEBI" id="CHEBI:172941"/>
    </reaction>
    <physiologicalReaction direction="left-to-right" evidence="10">
        <dbReference type="Rhea" id="RHEA:67549"/>
    </physiologicalReaction>
</comment>
<comment type="subunit">
    <text evidence="11">Interacts with ATG8.</text>
</comment>
<proteinExistence type="inferred from homology"/>
<dbReference type="GO" id="GO:0004197">
    <property type="term" value="F:cysteine-type endopeptidase activity"/>
    <property type="evidence" value="ECO:0007669"/>
    <property type="project" value="TreeGrafter"/>
</dbReference>
<evidence type="ECO:0000256" key="2">
    <source>
        <dbReference type="ARBA" id="ARBA00010958"/>
    </source>
</evidence>
<accession>A0AA41RVM8</accession>
<evidence type="ECO:0000313" key="17">
    <source>
        <dbReference type="Proteomes" id="UP001177140"/>
    </source>
</evidence>
<dbReference type="GO" id="GO:0000045">
    <property type="term" value="P:autophagosome assembly"/>
    <property type="evidence" value="ECO:0007669"/>
    <property type="project" value="TreeGrafter"/>
</dbReference>
<dbReference type="InterPro" id="IPR038765">
    <property type="entry name" value="Papain-like_cys_pep_sf"/>
</dbReference>
<dbReference type="PANTHER" id="PTHR22624">
    <property type="entry name" value="CYSTEINE PROTEASE ATG4"/>
    <property type="match status" value="1"/>
</dbReference>
<dbReference type="GO" id="GO:0005737">
    <property type="term" value="C:cytoplasm"/>
    <property type="evidence" value="ECO:0007669"/>
    <property type="project" value="UniProtKB-SubCell"/>
</dbReference>
<feature type="region of interest" description="Disordered" evidence="14">
    <location>
        <begin position="1"/>
        <end position="25"/>
    </location>
</feature>
<keyword evidence="6 13" id="KW-0378">Hydrolase</keyword>
<feature type="domain" description="Peptidase C54 catalytic" evidence="15">
    <location>
        <begin position="160"/>
        <end position="269"/>
    </location>
</feature>
<dbReference type="Pfam" id="PF03416">
    <property type="entry name" value="Peptidase_C54"/>
    <property type="match status" value="2"/>
</dbReference>
<evidence type="ECO:0000256" key="4">
    <source>
        <dbReference type="ARBA" id="ARBA00022490"/>
    </source>
</evidence>
<dbReference type="GO" id="GO:0019786">
    <property type="term" value="F:protein-phosphatidylethanolamide deconjugating activity"/>
    <property type="evidence" value="ECO:0007669"/>
    <property type="project" value="InterPro"/>
</dbReference>
<comment type="function">
    <text evidence="12">Cysteine protease that plays a key role in autophagy by mediating both proteolytic activation and delipidation of ATG8 family proteins. The protease activity is required for proteolytic activation of ATG8 family proteins: cleaves the C-terminal amino acid of ATG8 proteins to reveal a C-terminal glycine. Exposure of the glycine at the C-terminus is essential for ATG8 proteins conjugation to phosphatidylethanolamine (PE) and insertion to membranes, which is necessary for autophagy. In addition to the protease activity, also mediates delipidation of PE-conjugated ATG8 proteins.</text>
</comment>
<evidence type="ECO:0000256" key="13">
    <source>
        <dbReference type="RuleBase" id="RU363115"/>
    </source>
</evidence>
<evidence type="ECO:0000256" key="6">
    <source>
        <dbReference type="ARBA" id="ARBA00022801"/>
    </source>
</evidence>
<keyword evidence="7" id="KW-0788">Thiol protease</keyword>
<gene>
    <name evidence="16" type="ORF">MKW94_024961</name>
</gene>
<evidence type="ECO:0000256" key="10">
    <source>
        <dbReference type="ARBA" id="ARBA00029362"/>
    </source>
</evidence>
<keyword evidence="3" id="KW-0813">Transport</keyword>
<dbReference type="SUPFAM" id="SSF54001">
    <property type="entry name" value="Cysteine proteinases"/>
    <property type="match status" value="1"/>
</dbReference>
<evidence type="ECO:0000256" key="1">
    <source>
        <dbReference type="ARBA" id="ARBA00004496"/>
    </source>
</evidence>
<evidence type="ECO:0000259" key="15">
    <source>
        <dbReference type="Pfam" id="PF03416"/>
    </source>
</evidence>
<dbReference type="PANTHER" id="PTHR22624:SF49">
    <property type="entry name" value="CYSTEINE PROTEASE"/>
    <property type="match status" value="1"/>
</dbReference>
<keyword evidence="9 13" id="KW-0072">Autophagy</keyword>
<keyword evidence="8 13" id="KW-0653">Protein transport</keyword>
<evidence type="ECO:0000256" key="5">
    <source>
        <dbReference type="ARBA" id="ARBA00022670"/>
    </source>
</evidence>
<dbReference type="EMBL" id="JAJJMA010034228">
    <property type="protein sequence ID" value="MCL7024416.1"/>
    <property type="molecule type" value="Genomic_DNA"/>
</dbReference>
<dbReference type="GO" id="GO:0034727">
    <property type="term" value="P:piecemeal microautophagy of the nucleus"/>
    <property type="evidence" value="ECO:0007669"/>
    <property type="project" value="TreeGrafter"/>
</dbReference>
<dbReference type="GO" id="GO:0035973">
    <property type="term" value="P:aggrephagy"/>
    <property type="evidence" value="ECO:0007669"/>
    <property type="project" value="TreeGrafter"/>
</dbReference>
<dbReference type="InterPro" id="IPR005078">
    <property type="entry name" value="Peptidase_C54"/>
</dbReference>
<protein>
    <recommendedName>
        <fullName evidence="13">Cysteine protease</fullName>
        <ecNumber evidence="13">3.4.22.-</ecNumber>
    </recommendedName>
</protein>
<dbReference type="GO" id="GO:0000423">
    <property type="term" value="P:mitophagy"/>
    <property type="evidence" value="ECO:0007669"/>
    <property type="project" value="TreeGrafter"/>
</dbReference>
<evidence type="ECO:0000256" key="12">
    <source>
        <dbReference type="ARBA" id="ARBA00045891"/>
    </source>
</evidence>
<comment type="similarity">
    <text evidence="2 13">Belongs to the peptidase C54 family.</text>
</comment>
<comment type="caution">
    <text evidence="16">The sequence shown here is derived from an EMBL/GenBank/DDBJ whole genome shotgun (WGS) entry which is preliminary data.</text>
</comment>
<keyword evidence="5 13" id="KW-0645">Protease</keyword>
<evidence type="ECO:0000256" key="14">
    <source>
        <dbReference type="SAM" id="MobiDB-lite"/>
    </source>
</evidence>
<sequence>MKSSSSPEKVWSPDGIPDTATLVDPPPCTESTASVSFNQIQQVLKRIQRMLVQNKIQLLLVQDKSDTTKSGKGYLWSSLFPSSFSVFQTHGGTSQCGKSSTKENCVWWFSGGTLERLIGPSNTGVSSSTSEIWFLGVCYKISPEDLSGYPVHNSNGLVDLVDDFSSRILLTYRKGFNAFGDSKLTSDVHWGGDAYIEASQMLVAQPYDQFYIHILDQFGDSEASAFSIHNLFQAGKVHGVAAGSWVRPYAMCRLWETLARLKREPVTLTRTIHHCQWLYILFLVMKLGTSLGILGRKPGASTYIVGVQDDKAFYLDPHENSRGVAELRNESLEADSTSYHRSVVRNLPLGMIHPSSAIGFYCCGQASKLAVESSGAPLFTMTESCSLLNGDIPNKGDHPASARG</sequence>
<keyword evidence="17" id="KW-1185">Reference proteome</keyword>
<evidence type="ECO:0000256" key="7">
    <source>
        <dbReference type="ARBA" id="ARBA00022807"/>
    </source>
</evidence>
<evidence type="ECO:0000256" key="11">
    <source>
        <dbReference type="ARBA" id="ARBA00038724"/>
    </source>
</evidence>
<dbReference type="GO" id="GO:0016485">
    <property type="term" value="P:protein processing"/>
    <property type="evidence" value="ECO:0007669"/>
    <property type="project" value="TreeGrafter"/>
</dbReference>